<dbReference type="Pfam" id="PF02534">
    <property type="entry name" value="T4SS-DNA_transf"/>
    <property type="match status" value="2"/>
</dbReference>
<dbReference type="EMBL" id="QSUZ01000021">
    <property type="protein sequence ID" value="RGN85912.1"/>
    <property type="molecule type" value="Genomic_DNA"/>
</dbReference>
<evidence type="ECO:0000256" key="4">
    <source>
        <dbReference type="ARBA" id="ARBA00022692"/>
    </source>
</evidence>
<dbReference type="SUPFAM" id="SSF52540">
    <property type="entry name" value="P-loop containing nucleoside triphosphate hydrolases"/>
    <property type="match status" value="1"/>
</dbReference>
<name>A0A3E5EAV1_9FIRM</name>
<organism evidence="7 8">
    <name type="scientific">Blautia obeum</name>
    <dbReference type="NCBI Taxonomy" id="40520"/>
    <lineage>
        <taxon>Bacteria</taxon>
        <taxon>Bacillati</taxon>
        <taxon>Bacillota</taxon>
        <taxon>Clostridia</taxon>
        <taxon>Lachnospirales</taxon>
        <taxon>Lachnospiraceae</taxon>
        <taxon>Blautia</taxon>
    </lineage>
</organism>
<proteinExistence type="inferred from homology"/>
<evidence type="ECO:0000256" key="5">
    <source>
        <dbReference type="ARBA" id="ARBA00022989"/>
    </source>
</evidence>
<evidence type="ECO:0000313" key="7">
    <source>
        <dbReference type="EMBL" id="RGN85912.1"/>
    </source>
</evidence>
<evidence type="ECO:0000256" key="2">
    <source>
        <dbReference type="ARBA" id="ARBA00008806"/>
    </source>
</evidence>
<dbReference type="InterPro" id="IPR027417">
    <property type="entry name" value="P-loop_NTPase"/>
</dbReference>
<protein>
    <submittedName>
        <fullName evidence="7">Type IV secretory system conjugative DNA transfer family protein</fullName>
    </submittedName>
</protein>
<evidence type="ECO:0000313" key="8">
    <source>
        <dbReference type="Proteomes" id="UP000261105"/>
    </source>
</evidence>
<accession>A0A3E5EAV1</accession>
<keyword evidence="6" id="KW-0472">Membrane</keyword>
<gene>
    <name evidence="7" type="ORF">DXB38_13155</name>
</gene>
<dbReference type="GO" id="GO:0005886">
    <property type="term" value="C:plasma membrane"/>
    <property type="evidence" value="ECO:0007669"/>
    <property type="project" value="UniProtKB-SubCell"/>
</dbReference>
<comment type="subcellular location">
    <subcellularLocation>
        <location evidence="1">Cell membrane</location>
        <topology evidence="1">Multi-pass membrane protein</topology>
    </subcellularLocation>
</comment>
<keyword evidence="4" id="KW-0812">Transmembrane</keyword>
<reference evidence="7 8" key="1">
    <citation type="submission" date="2018-08" db="EMBL/GenBank/DDBJ databases">
        <title>A genome reference for cultivated species of the human gut microbiota.</title>
        <authorList>
            <person name="Zou Y."/>
            <person name="Xue W."/>
            <person name="Luo G."/>
        </authorList>
    </citation>
    <scope>NUCLEOTIDE SEQUENCE [LARGE SCALE GENOMIC DNA]</scope>
    <source>
        <strain evidence="7 8">OM03-6</strain>
    </source>
</reference>
<sequence>MKKKSGKTLMQKWKNKIGGKLSALDKKKLVLTNIPYALAAFYADRAFFLYRNSPGEDMGNKLLYAMEHADRIFAGFVLSNNWKDLLAGIVVAVVLKVLVWQKQADAKKLRKGIEYGSARWGTSEDIKPYMSEDPWMNIPLTATEALTMESRPKQPKYARNKNIVVIGGSGSGKTRFFVKPSVMQMNCSMVITDPKGTLIEECGKMLTKGPPKRDKDENVIKDKSGKVVHEPYVIKVLNTINFSKSLHYNPFAYIRSEKDILKLVTTIIANTKGEGEKSSEDFWVKAEKLLYTALIAFIWYEGDEEEKNLNTLLDLLNESETREEDETYQNPVDMMFQELEERDPQHFAVRQYKKYKMAAGKTAKSILVSCGARLAPFDIAELREIMSYDEMELDKIGDRKTALFLIMSDTDTTFNFVIAMLQSQLFNLLCDKADDVYGGRLPVHVRVIADEFANIGQIPQFDKLIATIRSREISASIILQSQSQLKAMYKDSADTILGNCDTTLFLGGKEKTTLKEMSELLGKETIDLYNTSETRSNQKSFGLNYQKTGKQLMTEDEIAVMDGGKCILQIRGARPFFSDKYDITKHKNYRFLADENEKNRYKVEKELNPQYTPKPEEEVEVIQVELSE</sequence>
<evidence type="ECO:0000256" key="6">
    <source>
        <dbReference type="ARBA" id="ARBA00023136"/>
    </source>
</evidence>
<keyword evidence="3" id="KW-1003">Cell membrane</keyword>
<comment type="caution">
    <text evidence="7">The sequence shown here is derived from an EMBL/GenBank/DDBJ whole genome shotgun (WGS) entry which is preliminary data.</text>
</comment>
<dbReference type="Proteomes" id="UP000261105">
    <property type="component" value="Unassembled WGS sequence"/>
</dbReference>
<dbReference type="PANTHER" id="PTHR37937">
    <property type="entry name" value="CONJUGATIVE TRANSFER: DNA TRANSPORT"/>
    <property type="match status" value="1"/>
</dbReference>
<keyword evidence="5" id="KW-1133">Transmembrane helix</keyword>
<evidence type="ECO:0000256" key="1">
    <source>
        <dbReference type="ARBA" id="ARBA00004651"/>
    </source>
</evidence>
<dbReference type="Gene3D" id="3.40.50.300">
    <property type="entry name" value="P-loop containing nucleotide triphosphate hydrolases"/>
    <property type="match status" value="1"/>
</dbReference>
<dbReference type="CDD" id="cd01127">
    <property type="entry name" value="TrwB_TraG_TraD_VirD4"/>
    <property type="match status" value="1"/>
</dbReference>
<dbReference type="NCBIfam" id="NF045973">
    <property type="entry name" value="conju_CD1115"/>
    <property type="match status" value="1"/>
</dbReference>
<dbReference type="InterPro" id="IPR051539">
    <property type="entry name" value="T4SS-coupling_protein"/>
</dbReference>
<dbReference type="InterPro" id="IPR003688">
    <property type="entry name" value="TraG/VirD4"/>
</dbReference>
<comment type="similarity">
    <text evidence="2">Belongs to the VirD4/TraG family.</text>
</comment>
<evidence type="ECO:0000256" key="3">
    <source>
        <dbReference type="ARBA" id="ARBA00022475"/>
    </source>
</evidence>
<dbReference type="AlphaFoldDB" id="A0A3E5EAV1"/>
<dbReference type="PANTHER" id="PTHR37937:SF1">
    <property type="entry name" value="CONJUGATIVE TRANSFER: DNA TRANSPORT"/>
    <property type="match status" value="1"/>
</dbReference>